<evidence type="ECO:0000256" key="1">
    <source>
        <dbReference type="SAM" id="Phobius"/>
    </source>
</evidence>
<protein>
    <submittedName>
        <fullName evidence="2">Uncharacterized protein</fullName>
    </submittedName>
</protein>
<evidence type="ECO:0000313" key="3">
    <source>
        <dbReference type="Proteomes" id="UP000228920"/>
    </source>
</evidence>
<keyword evidence="1" id="KW-0472">Membrane</keyword>
<feature type="transmembrane region" description="Helical" evidence="1">
    <location>
        <begin position="84"/>
        <end position="102"/>
    </location>
</feature>
<reference evidence="3" key="1">
    <citation type="submission" date="2017-09" db="EMBL/GenBank/DDBJ databases">
        <title>Depth-based differentiation of microbial function through sediment-hosted aquifers and enrichment of novel symbionts in the deep terrestrial subsurface.</title>
        <authorList>
            <person name="Probst A.J."/>
            <person name="Ladd B."/>
            <person name="Jarett J.K."/>
            <person name="Geller-Mcgrath D.E."/>
            <person name="Sieber C.M.K."/>
            <person name="Emerson J.B."/>
            <person name="Anantharaman K."/>
            <person name="Thomas B.C."/>
            <person name="Malmstrom R."/>
            <person name="Stieglmeier M."/>
            <person name="Klingl A."/>
            <person name="Woyke T."/>
            <person name="Ryan C.M."/>
            <person name="Banfield J.F."/>
        </authorList>
    </citation>
    <scope>NUCLEOTIDE SEQUENCE [LARGE SCALE GENOMIC DNA]</scope>
</reference>
<accession>A0A2M7TLX5</accession>
<keyword evidence="1" id="KW-0812">Transmembrane</keyword>
<organism evidence="2 3">
    <name type="scientific">candidate division WWE3 bacterium CG_4_10_14_0_2_um_filter_41_14</name>
    <dbReference type="NCBI Taxonomy" id="1975072"/>
    <lineage>
        <taxon>Bacteria</taxon>
        <taxon>Katanobacteria</taxon>
    </lineage>
</organism>
<dbReference type="Proteomes" id="UP000228920">
    <property type="component" value="Unassembled WGS sequence"/>
</dbReference>
<sequence length="199" mass="22277">MFIGGLYLLSFLSGIFVLWYFGKKAYYAEEKLIDLALFSTVVGLMVSRVSFLLSPMGREDLSAMMTSQDVGISLLSLLQINAGYIIWIGILGFIATVLFLLYKWNWPLWPVSGLVLWGVGTAITISEIMVWKVNGFTSGGIVIIASSLVCLLMAYLFMFQGNVVVRDLWVGFKKGYKEKRLQTKKIDGTTDNEQQKNNA</sequence>
<feature type="transmembrane region" description="Helical" evidence="1">
    <location>
        <begin position="6"/>
        <end position="22"/>
    </location>
</feature>
<dbReference type="EMBL" id="PFNL01000017">
    <property type="protein sequence ID" value="PIZ48055.1"/>
    <property type="molecule type" value="Genomic_DNA"/>
</dbReference>
<name>A0A2M7TLX5_UNCKA</name>
<keyword evidence="1" id="KW-1133">Transmembrane helix</keyword>
<feature type="transmembrane region" description="Helical" evidence="1">
    <location>
        <begin position="34"/>
        <end position="54"/>
    </location>
</feature>
<proteinExistence type="predicted"/>
<feature type="transmembrane region" description="Helical" evidence="1">
    <location>
        <begin position="139"/>
        <end position="159"/>
    </location>
</feature>
<evidence type="ECO:0000313" key="2">
    <source>
        <dbReference type="EMBL" id="PIZ48055.1"/>
    </source>
</evidence>
<feature type="transmembrane region" description="Helical" evidence="1">
    <location>
        <begin position="114"/>
        <end position="133"/>
    </location>
</feature>
<dbReference type="AlphaFoldDB" id="A0A2M7TLX5"/>
<comment type="caution">
    <text evidence="2">The sequence shown here is derived from an EMBL/GenBank/DDBJ whole genome shotgun (WGS) entry which is preliminary data.</text>
</comment>
<gene>
    <name evidence="2" type="ORF">COY32_00680</name>
</gene>